<dbReference type="InterPro" id="IPR027417">
    <property type="entry name" value="P-loop_NTPase"/>
</dbReference>
<dbReference type="InterPro" id="IPR011528">
    <property type="entry name" value="NERD"/>
</dbReference>
<dbReference type="GO" id="GO:0043138">
    <property type="term" value="F:3'-5' DNA helicase activity"/>
    <property type="evidence" value="ECO:0007669"/>
    <property type="project" value="TreeGrafter"/>
</dbReference>
<protein>
    <recommendedName>
        <fullName evidence="1">DNA 3'-5' helicase II</fullName>
    </recommendedName>
</protein>
<evidence type="ECO:0000313" key="3">
    <source>
        <dbReference type="EMBL" id="QDU33022.1"/>
    </source>
</evidence>
<dbReference type="InterPro" id="IPR018647">
    <property type="entry name" value="SLFN_3-like_DNA/RNA_helicase"/>
</dbReference>
<name>A0A517YS27_9BACT</name>
<dbReference type="GO" id="GO:0005829">
    <property type="term" value="C:cytosol"/>
    <property type="evidence" value="ECO:0007669"/>
    <property type="project" value="TreeGrafter"/>
</dbReference>
<dbReference type="Proteomes" id="UP000317369">
    <property type="component" value="Chromosome"/>
</dbReference>
<dbReference type="PANTHER" id="PTHR11070:SF2">
    <property type="entry name" value="ATP-DEPENDENT DNA HELICASE SRS2"/>
    <property type="match status" value="1"/>
</dbReference>
<proteinExistence type="predicted"/>
<dbReference type="Gene3D" id="3.40.50.300">
    <property type="entry name" value="P-loop containing nucleotide triphosphate hydrolases"/>
    <property type="match status" value="2"/>
</dbReference>
<dbReference type="EMBL" id="CP036425">
    <property type="protein sequence ID" value="QDU33022.1"/>
    <property type="molecule type" value="Genomic_DNA"/>
</dbReference>
<dbReference type="SUPFAM" id="SSF52540">
    <property type="entry name" value="P-loop containing nucleoside triphosphate hydrolases"/>
    <property type="match status" value="1"/>
</dbReference>
<reference evidence="3 4" key="1">
    <citation type="submission" date="2019-02" db="EMBL/GenBank/DDBJ databases">
        <title>Deep-cultivation of Planctomycetes and their phenomic and genomic characterization uncovers novel biology.</title>
        <authorList>
            <person name="Wiegand S."/>
            <person name="Jogler M."/>
            <person name="Boedeker C."/>
            <person name="Pinto D."/>
            <person name="Vollmers J."/>
            <person name="Rivas-Marin E."/>
            <person name="Kohn T."/>
            <person name="Peeters S.H."/>
            <person name="Heuer A."/>
            <person name="Rast P."/>
            <person name="Oberbeckmann S."/>
            <person name="Bunk B."/>
            <person name="Jeske O."/>
            <person name="Meyerdierks A."/>
            <person name="Storesund J.E."/>
            <person name="Kallscheuer N."/>
            <person name="Luecker S."/>
            <person name="Lage O.M."/>
            <person name="Pohl T."/>
            <person name="Merkel B.J."/>
            <person name="Hornburger P."/>
            <person name="Mueller R.-W."/>
            <person name="Bruemmer F."/>
            <person name="Labrenz M."/>
            <person name="Spormann A.M."/>
            <person name="Op den Camp H."/>
            <person name="Overmann J."/>
            <person name="Amann R."/>
            <person name="Jetten M.S.M."/>
            <person name="Mascher T."/>
            <person name="Medema M.H."/>
            <person name="Devos D.P."/>
            <person name="Kaster A.-K."/>
            <person name="Ovreas L."/>
            <person name="Rohde M."/>
            <person name="Galperin M.Y."/>
            <person name="Jogler C."/>
        </authorList>
    </citation>
    <scope>NUCLEOTIDE SEQUENCE [LARGE SCALE GENOMIC DNA]</scope>
    <source>
        <strain evidence="3 4">KS4</strain>
    </source>
</reference>
<dbReference type="Pfam" id="PF09848">
    <property type="entry name" value="SLFN-g3_helicase"/>
    <property type="match status" value="1"/>
</dbReference>
<gene>
    <name evidence="3" type="ORF">KS4_10620</name>
</gene>
<dbReference type="AlphaFoldDB" id="A0A517YS27"/>
<dbReference type="RefSeq" id="WP_145075473.1">
    <property type="nucleotide sequence ID" value="NZ_CP036425.1"/>
</dbReference>
<dbReference type="PANTHER" id="PTHR11070">
    <property type="entry name" value="UVRD / RECB / PCRA DNA HELICASE FAMILY MEMBER"/>
    <property type="match status" value="1"/>
</dbReference>
<dbReference type="InterPro" id="IPR000212">
    <property type="entry name" value="DNA_helicase_UvrD/REP"/>
</dbReference>
<dbReference type="PROSITE" id="PS50965">
    <property type="entry name" value="NERD"/>
    <property type="match status" value="1"/>
</dbReference>
<evidence type="ECO:0000313" key="4">
    <source>
        <dbReference type="Proteomes" id="UP000317369"/>
    </source>
</evidence>
<accession>A0A517YS27</accession>
<dbReference type="KEGG" id="pcor:KS4_10620"/>
<evidence type="ECO:0000256" key="1">
    <source>
        <dbReference type="ARBA" id="ARBA00034923"/>
    </source>
</evidence>
<dbReference type="Pfam" id="PF08378">
    <property type="entry name" value="NERD"/>
    <property type="match status" value="1"/>
</dbReference>
<feature type="domain" description="NERD" evidence="2">
    <location>
        <begin position="13"/>
        <end position="129"/>
    </location>
</feature>
<keyword evidence="4" id="KW-1185">Reference proteome</keyword>
<dbReference type="GO" id="GO:0003677">
    <property type="term" value="F:DNA binding"/>
    <property type="evidence" value="ECO:0007669"/>
    <property type="project" value="InterPro"/>
</dbReference>
<sequence>MAYMVPREVKSETVSRAERMLFTRFRRELPDNYIVLHSLGLKNHSTKIWGECDFVVISPYAILVLEVKGGRINFVNGEWIFTNRNGTNFVKSEGPFEQAKSAMFAVREIVNQHCSSQAIVGYGVMMPDDKFISDCIEIEQQVLWDIRNKQSSLDVYLKQIIDYWRHQYQKKYNANPVNLTAKQIDEIRRALRPDIRSARTLDSMLCQVESEQVELTEEQIDVLTRIDNNSRTLVSGSAGTGKTILAMDKAIRLAESGKKTLYVCYNKLLGDHLNNTAKDIDNLTAISLHSWFMSVVKNSNLGHHLVNCGDEKYFSEQLPRLYMDALTQLDESYIFDCLIIDEAQDLLTESYFDALDLTLRKGINSGECHIFMDPLQNIYSQSNDDILEELNDTGFVKYELSVNCRNTKQIAVAASIVSGLDVSTNKAVEGQNCDVEFVDDLDWQDKIEKIISKYIKNHIEVKDIIILGPRKLEKSSLANMDRIYKIKIRNLNQKSELQSKKYIDYSTIHSYKGLERRAVVVIDIQDLNDSYFQLLHYCGLTRARSMMTVLVNKREKEVYDEFARQYGIRQSSKIN</sequence>
<dbReference type="GO" id="GO:0000725">
    <property type="term" value="P:recombinational repair"/>
    <property type="evidence" value="ECO:0007669"/>
    <property type="project" value="TreeGrafter"/>
</dbReference>
<dbReference type="OrthoDB" id="9787585at2"/>
<organism evidence="3 4">
    <name type="scientific">Poriferisphaera corsica</name>
    <dbReference type="NCBI Taxonomy" id="2528020"/>
    <lineage>
        <taxon>Bacteria</taxon>
        <taxon>Pseudomonadati</taxon>
        <taxon>Planctomycetota</taxon>
        <taxon>Phycisphaerae</taxon>
        <taxon>Phycisphaerales</taxon>
        <taxon>Phycisphaeraceae</taxon>
        <taxon>Poriferisphaera</taxon>
    </lineage>
</organism>
<dbReference type="GO" id="GO:0005524">
    <property type="term" value="F:ATP binding"/>
    <property type="evidence" value="ECO:0007669"/>
    <property type="project" value="InterPro"/>
</dbReference>
<evidence type="ECO:0000259" key="2">
    <source>
        <dbReference type="PROSITE" id="PS50965"/>
    </source>
</evidence>